<protein>
    <submittedName>
        <fullName evidence="2">Uncharacterized protein</fullName>
    </submittedName>
</protein>
<gene>
    <name evidence="2" type="ORF">F8568_017545</name>
</gene>
<evidence type="ECO:0000313" key="3">
    <source>
        <dbReference type="Proteomes" id="UP000462055"/>
    </source>
</evidence>
<dbReference type="Proteomes" id="UP000462055">
    <property type="component" value="Unassembled WGS sequence"/>
</dbReference>
<reference evidence="2" key="1">
    <citation type="submission" date="2019-12" db="EMBL/GenBank/DDBJ databases">
        <title>Actinomadura physcomitrii sp. nov., a novel actinomycete isolated from moss [Physcomitrium sphaericum (Ludw) Fuernr].</title>
        <authorList>
            <person name="Zhuang X."/>
        </authorList>
    </citation>
    <scope>NUCLEOTIDE SEQUENCE [LARGE SCALE GENOMIC DNA]</scope>
    <source>
        <strain evidence="2">LD22</strain>
    </source>
</reference>
<dbReference type="AlphaFoldDB" id="A0A6I4MIU3"/>
<dbReference type="EMBL" id="WBMS02000012">
    <property type="protein sequence ID" value="MWA02146.1"/>
    <property type="molecule type" value="Genomic_DNA"/>
</dbReference>
<dbReference type="RefSeq" id="WP_151594606.1">
    <property type="nucleotide sequence ID" value="NZ_WBMS02000012.1"/>
</dbReference>
<keyword evidence="3" id="KW-1185">Reference proteome</keyword>
<feature type="region of interest" description="Disordered" evidence="1">
    <location>
        <begin position="1"/>
        <end position="101"/>
    </location>
</feature>
<comment type="caution">
    <text evidence="2">The sequence shown here is derived from an EMBL/GenBank/DDBJ whole genome shotgun (WGS) entry which is preliminary data.</text>
</comment>
<organism evidence="2 3">
    <name type="scientific">Actinomadura physcomitrii</name>
    <dbReference type="NCBI Taxonomy" id="2650748"/>
    <lineage>
        <taxon>Bacteria</taxon>
        <taxon>Bacillati</taxon>
        <taxon>Actinomycetota</taxon>
        <taxon>Actinomycetes</taxon>
        <taxon>Streptosporangiales</taxon>
        <taxon>Thermomonosporaceae</taxon>
        <taxon>Actinomadura</taxon>
    </lineage>
</organism>
<evidence type="ECO:0000313" key="2">
    <source>
        <dbReference type="EMBL" id="MWA02146.1"/>
    </source>
</evidence>
<sequence length="101" mass="10033">MPVPLQSVALDPRPGAVGAHPGAVDAHPGAVDAHPGAVDAHPGAVDAHPTSPAEAPAAEQAPLPRLGLAARPSRPDCPSPLTHHTLNGPQLDAEARTDVVG</sequence>
<evidence type="ECO:0000256" key="1">
    <source>
        <dbReference type="SAM" id="MobiDB-lite"/>
    </source>
</evidence>
<feature type="compositionally biased region" description="Low complexity" evidence="1">
    <location>
        <begin position="47"/>
        <end position="64"/>
    </location>
</feature>
<name>A0A6I4MIU3_9ACTN</name>
<proteinExistence type="predicted"/>
<accession>A0A6I4MIU3</accession>